<keyword evidence="4 6" id="KW-0560">Oxidoreductase</keyword>
<name>A0A150HXN4_9GAMM</name>
<dbReference type="InterPro" id="IPR029039">
    <property type="entry name" value="Flavoprotein-like_sf"/>
</dbReference>
<keyword evidence="2" id="KW-0285">Flavoprotein</keyword>
<dbReference type="NCBIfam" id="TIGR03566">
    <property type="entry name" value="FMN_reduc_MsuE"/>
    <property type="match status" value="1"/>
</dbReference>
<accession>A0A150HXN4</accession>
<dbReference type="Gene3D" id="3.40.50.360">
    <property type="match status" value="1"/>
</dbReference>
<organism evidence="6 7">
    <name type="scientific">Acinetobacter venetianus</name>
    <dbReference type="NCBI Taxonomy" id="52133"/>
    <lineage>
        <taxon>Bacteria</taxon>
        <taxon>Pseudomonadati</taxon>
        <taxon>Pseudomonadota</taxon>
        <taxon>Gammaproteobacteria</taxon>
        <taxon>Moraxellales</taxon>
        <taxon>Moraxellaceae</taxon>
        <taxon>Acinetobacter</taxon>
    </lineage>
</organism>
<dbReference type="SUPFAM" id="SSF52218">
    <property type="entry name" value="Flavoproteins"/>
    <property type="match status" value="1"/>
</dbReference>
<evidence type="ECO:0000256" key="4">
    <source>
        <dbReference type="ARBA" id="ARBA00023002"/>
    </source>
</evidence>
<proteinExistence type="inferred from homology"/>
<evidence type="ECO:0000256" key="3">
    <source>
        <dbReference type="ARBA" id="ARBA00022643"/>
    </source>
</evidence>
<dbReference type="InterPro" id="IPR019912">
    <property type="entry name" value="FMN_Rdtase_MsuE-like"/>
</dbReference>
<dbReference type="PANTHER" id="PTHR43408">
    <property type="entry name" value="FMN REDUCTASE (NADPH)"/>
    <property type="match status" value="1"/>
</dbReference>
<dbReference type="PANTHER" id="PTHR43408:SF2">
    <property type="entry name" value="FMN REDUCTASE (NADPH)"/>
    <property type="match status" value="1"/>
</dbReference>
<dbReference type="InterPro" id="IPR051814">
    <property type="entry name" value="NAD(P)H-dep_FMN_reductase"/>
</dbReference>
<dbReference type="PATRIC" id="fig|52133.19.peg.1119"/>
<comment type="similarity">
    <text evidence="1">Belongs to the SsuE family.</text>
</comment>
<evidence type="ECO:0000259" key="5">
    <source>
        <dbReference type="Pfam" id="PF03358"/>
    </source>
</evidence>
<sequence>MSNRNTLSTPLNIVAVSGGLNSPSKTESLVQAILNELAEAINIQVHFVKLSEIGPLLGGAIYRNQLPQRVQDDLAAVEAADALIVGTPVYRASFTGLFKHFFDFVEQTALVDVPVLLAASGGSDRHALVLEHQLRPLFSFFQAQTLPIGVYATDRDFTPEYTVKSEQLSDRVTLAVARALPILEWAPAKGQRAAAIKTKTEHANQNLGINKQIEQAEVLPSAAVPDLDAAESRLHSKSTKNLTHVA</sequence>
<dbReference type="EMBL" id="JRHX01000034">
    <property type="protein sequence ID" value="KXZ71521.1"/>
    <property type="molecule type" value="Genomic_DNA"/>
</dbReference>
<dbReference type="EC" id="1.5.1.45" evidence="6"/>
<gene>
    <name evidence="6" type="ORF">AVENLUH13518_01097</name>
</gene>
<reference evidence="6 7" key="1">
    <citation type="journal article" date="2016" name="Sci. Rep.">
        <title>Genomic and phenotypic characterization of the species Acinetobacter venetianus.</title>
        <authorList>
            <person name="Fondi M."/>
            <person name="Maida I."/>
            <person name="Perrin E."/>
            <person name="Orlandini V."/>
            <person name="La Torre L."/>
            <person name="Bosi E."/>
            <person name="Negroni A."/>
            <person name="Zanaroli G."/>
            <person name="Fava F."/>
            <person name="Decorosi F."/>
            <person name="Giovannetti L."/>
            <person name="Viti C."/>
            <person name="Vaneechoutte M."/>
            <person name="Dijkshoorn L."/>
            <person name="Fani R."/>
        </authorList>
    </citation>
    <scope>NUCLEOTIDE SEQUENCE [LARGE SCALE GENOMIC DNA]</scope>
    <source>
        <strain evidence="6 7">LUH13518</strain>
    </source>
</reference>
<evidence type="ECO:0000313" key="7">
    <source>
        <dbReference type="Proteomes" id="UP000075544"/>
    </source>
</evidence>
<keyword evidence="3" id="KW-0288">FMN</keyword>
<comment type="caution">
    <text evidence="6">The sequence shown here is derived from an EMBL/GenBank/DDBJ whole genome shotgun (WGS) entry which is preliminary data.</text>
</comment>
<evidence type="ECO:0000256" key="2">
    <source>
        <dbReference type="ARBA" id="ARBA00022630"/>
    </source>
</evidence>
<evidence type="ECO:0000313" key="6">
    <source>
        <dbReference type="EMBL" id="KXZ71521.1"/>
    </source>
</evidence>
<feature type="domain" description="NADPH-dependent FMN reductase-like" evidence="5">
    <location>
        <begin position="12"/>
        <end position="155"/>
    </location>
</feature>
<dbReference type="GO" id="GO:0016491">
    <property type="term" value="F:oxidoreductase activity"/>
    <property type="evidence" value="ECO:0007669"/>
    <property type="project" value="UniProtKB-KW"/>
</dbReference>
<evidence type="ECO:0000256" key="1">
    <source>
        <dbReference type="ARBA" id="ARBA00005990"/>
    </source>
</evidence>
<dbReference type="InterPro" id="IPR005025">
    <property type="entry name" value="FMN_Rdtase-like_dom"/>
</dbReference>
<protein>
    <submittedName>
        <fullName evidence="6">NAD(P)H-dependent FAD/FMN reductase</fullName>
        <ecNumber evidence="6">1.5.1.45</ecNumber>
    </submittedName>
</protein>
<dbReference type="Proteomes" id="UP000075544">
    <property type="component" value="Unassembled WGS sequence"/>
</dbReference>
<dbReference type="Pfam" id="PF03358">
    <property type="entry name" value="FMN_red"/>
    <property type="match status" value="1"/>
</dbReference>
<dbReference type="RefSeq" id="WP_061524297.1">
    <property type="nucleotide sequence ID" value="NZ_JBLWUO010000001.1"/>
</dbReference>
<dbReference type="AlphaFoldDB" id="A0A150HXN4"/>